<feature type="coiled-coil region" evidence="1">
    <location>
        <begin position="240"/>
        <end position="289"/>
    </location>
</feature>
<keyword evidence="4" id="KW-1185">Reference proteome</keyword>
<evidence type="ECO:0000256" key="2">
    <source>
        <dbReference type="SAM" id="Phobius"/>
    </source>
</evidence>
<keyword evidence="1" id="KW-0175">Coiled coil</keyword>
<feature type="transmembrane region" description="Helical" evidence="2">
    <location>
        <begin position="27"/>
        <end position="50"/>
    </location>
</feature>
<dbReference type="PANTHER" id="PTHR32309:SF13">
    <property type="entry name" value="FERRIC ENTEROBACTIN TRANSPORT PROTEIN FEPE"/>
    <property type="match status" value="1"/>
</dbReference>
<keyword evidence="2" id="KW-0812">Transmembrane</keyword>
<dbReference type="Proteomes" id="UP001499910">
    <property type="component" value="Unassembled WGS sequence"/>
</dbReference>
<keyword evidence="2" id="KW-1133">Transmembrane helix</keyword>
<proteinExistence type="predicted"/>
<reference evidence="4" key="1">
    <citation type="journal article" date="2019" name="Int. J. Syst. Evol. Microbiol.">
        <title>The Global Catalogue of Microorganisms (GCM) 10K type strain sequencing project: providing services to taxonomists for standard genome sequencing and annotation.</title>
        <authorList>
            <consortium name="The Broad Institute Genomics Platform"/>
            <consortium name="The Broad Institute Genome Sequencing Center for Infectious Disease"/>
            <person name="Wu L."/>
            <person name="Ma J."/>
        </authorList>
    </citation>
    <scope>NUCLEOTIDE SEQUENCE [LARGE SCALE GENOMIC DNA]</scope>
    <source>
        <strain evidence="4">JCM 18015</strain>
    </source>
</reference>
<name>A0ABP9LRB9_9RHOB</name>
<dbReference type="EMBL" id="BAABHW010000006">
    <property type="protein sequence ID" value="GAA5080615.1"/>
    <property type="molecule type" value="Genomic_DNA"/>
</dbReference>
<dbReference type="PANTHER" id="PTHR32309">
    <property type="entry name" value="TYROSINE-PROTEIN KINASE"/>
    <property type="match status" value="1"/>
</dbReference>
<evidence type="ECO:0000313" key="3">
    <source>
        <dbReference type="EMBL" id="GAA5080615.1"/>
    </source>
</evidence>
<organism evidence="3 4">
    <name type="scientific">[Roseibacterium] beibuensis</name>
    <dbReference type="NCBI Taxonomy" id="1193142"/>
    <lineage>
        <taxon>Bacteria</taxon>
        <taxon>Pseudomonadati</taxon>
        <taxon>Pseudomonadota</taxon>
        <taxon>Alphaproteobacteria</taxon>
        <taxon>Rhodobacterales</taxon>
        <taxon>Roseobacteraceae</taxon>
        <taxon>Roseicyclus</taxon>
    </lineage>
</organism>
<keyword evidence="3" id="KW-0813">Transport</keyword>
<gene>
    <name evidence="3" type="ORF">GCM10023209_34430</name>
</gene>
<sequence length="390" mass="43248">MGKQAKQAFQARIKPAAKPATLKPRHFGLFASLGVVVLIPLFAIAFYMFVFAEDQYASTTGFTVRQNETGAATDLLGGLSQITGGGAATDADILYEFIVSQQLVQRLNEELDLVAHYAEPHGRDPFFSLAPDSTIEDLTDYWGRVVRISFESGSGLLELRVLAFTPEMAQTLALAIIEESTALVNELNANARSDAMTFAEADVATAVDRLRAAREALTTFRTTTQIVDPESDLQGRMGVLNNLQQQLAEALIEYDLLTENTSNPTDPRLLQASRRIEVIQDRIQQERENFTLDDIGSAGEDYPTLMAEYEGLIVDREFAEQSYTAALTALDVARTNAVRQSRYLAVYIRPTLPESAEFPRRWVTIGVAALFLLLGWSIMALVYYSIRDRQ</sequence>
<dbReference type="InterPro" id="IPR050445">
    <property type="entry name" value="Bact_polysacc_biosynth/exp"/>
</dbReference>
<protein>
    <submittedName>
        <fullName evidence="3">Sugar transporter</fullName>
    </submittedName>
</protein>
<evidence type="ECO:0000313" key="4">
    <source>
        <dbReference type="Proteomes" id="UP001499910"/>
    </source>
</evidence>
<accession>A0ABP9LRB9</accession>
<keyword evidence="2" id="KW-0472">Membrane</keyword>
<feature type="transmembrane region" description="Helical" evidence="2">
    <location>
        <begin position="362"/>
        <end position="386"/>
    </location>
</feature>
<keyword evidence="3" id="KW-0762">Sugar transport</keyword>
<evidence type="ECO:0000256" key="1">
    <source>
        <dbReference type="SAM" id="Coils"/>
    </source>
</evidence>
<comment type="caution">
    <text evidence="3">The sequence shown here is derived from an EMBL/GenBank/DDBJ whole genome shotgun (WGS) entry which is preliminary data.</text>
</comment>